<reference evidence="2 3" key="1">
    <citation type="submission" date="2017-06" db="EMBL/GenBank/DDBJ databases">
        <authorList>
            <consortium name="Pathogen Informatics"/>
        </authorList>
    </citation>
    <scope>NUCLEOTIDE SEQUENCE [LARGE SCALE GENOMIC DNA]</scope>
    <source>
        <strain evidence="2 3">NCTC12148</strain>
    </source>
</reference>
<keyword evidence="3" id="KW-1185">Reference proteome</keyword>
<evidence type="ECO:0000313" key="3">
    <source>
        <dbReference type="Proteomes" id="UP000215134"/>
    </source>
</evidence>
<dbReference type="STRING" id="1411141.GCA_001590885_02111"/>
<accession>A0A240CAQ8</accession>
<dbReference type="AlphaFoldDB" id="A0A240CAQ8"/>
<dbReference type="RefSeq" id="WP_095099021.1">
    <property type="nucleotide sequence ID" value="NZ_CAMIQD010000001.1"/>
</dbReference>
<evidence type="ECO:0008006" key="4">
    <source>
        <dbReference type="Google" id="ProtNLM"/>
    </source>
</evidence>
<evidence type="ECO:0000313" key="2">
    <source>
        <dbReference type="EMBL" id="SNW04662.1"/>
    </source>
</evidence>
<sequence>MKKYLLLSLLPLACSTALAAKTASTDVNFSGEIYNNTSCSITTTANNVELGRHSSEIFQKEMPTELEGGGAGSIPFAVNCSAPTNMGIEVVSASGDSDFQMMDGNFTASLAKSAEGKDIAVLGLVLNDVAMDGEAVSAVMIPEGNDIHDLNNATQGADKGQAIFTQAAGNRFAVTTDAKYDQLAVGQNLNGTFNYRSFLTPLSYIGDKSIQMQDSIPLQASVNFSVHYL</sequence>
<organism evidence="2 3">
    <name type="scientific">Serratia ficaria</name>
    <dbReference type="NCBI Taxonomy" id="61651"/>
    <lineage>
        <taxon>Bacteria</taxon>
        <taxon>Pseudomonadati</taxon>
        <taxon>Pseudomonadota</taxon>
        <taxon>Gammaproteobacteria</taxon>
        <taxon>Enterobacterales</taxon>
        <taxon>Yersiniaceae</taxon>
        <taxon>Serratia</taxon>
    </lineage>
</organism>
<feature type="signal peptide" evidence="1">
    <location>
        <begin position="1"/>
        <end position="19"/>
    </location>
</feature>
<feature type="chain" id="PRO_5012105224" description="P pilus assembly protein, pilin FimA" evidence="1">
    <location>
        <begin position="20"/>
        <end position="229"/>
    </location>
</feature>
<dbReference type="KEGG" id="sfj:SAMEA4384070_3953"/>
<dbReference type="EMBL" id="LT906479">
    <property type="protein sequence ID" value="SNW04662.1"/>
    <property type="molecule type" value="Genomic_DNA"/>
</dbReference>
<gene>
    <name evidence="2" type="ORF">SAMEA4384070_03953</name>
</gene>
<dbReference type="GeneID" id="75029075"/>
<protein>
    <recommendedName>
        <fullName evidence="4">P pilus assembly protein, pilin FimA</fullName>
    </recommendedName>
</protein>
<proteinExistence type="predicted"/>
<name>A0A240CAQ8_SERFI</name>
<evidence type="ECO:0000256" key="1">
    <source>
        <dbReference type="SAM" id="SignalP"/>
    </source>
</evidence>
<dbReference type="Proteomes" id="UP000215134">
    <property type="component" value="Chromosome 1"/>
</dbReference>
<keyword evidence="1" id="KW-0732">Signal</keyword>